<dbReference type="EMBL" id="JAAAUY010000402">
    <property type="protein sequence ID" value="KAF9330374.1"/>
    <property type="molecule type" value="Genomic_DNA"/>
</dbReference>
<keyword evidence="2" id="KW-0812">Transmembrane</keyword>
<feature type="compositionally biased region" description="Basic and acidic residues" evidence="1">
    <location>
        <begin position="187"/>
        <end position="200"/>
    </location>
</feature>
<feature type="region of interest" description="Disordered" evidence="1">
    <location>
        <begin position="175"/>
        <end position="200"/>
    </location>
</feature>
<organism evidence="3 4">
    <name type="scientific">Podila minutissima</name>
    <dbReference type="NCBI Taxonomy" id="64525"/>
    <lineage>
        <taxon>Eukaryota</taxon>
        <taxon>Fungi</taxon>
        <taxon>Fungi incertae sedis</taxon>
        <taxon>Mucoromycota</taxon>
        <taxon>Mortierellomycotina</taxon>
        <taxon>Mortierellomycetes</taxon>
        <taxon>Mortierellales</taxon>
        <taxon>Mortierellaceae</taxon>
        <taxon>Podila</taxon>
    </lineage>
</organism>
<feature type="non-terminal residue" evidence="3">
    <location>
        <position position="200"/>
    </location>
</feature>
<feature type="transmembrane region" description="Helical" evidence="2">
    <location>
        <begin position="68"/>
        <end position="86"/>
    </location>
</feature>
<protein>
    <submittedName>
        <fullName evidence="3">Uncharacterized protein</fullName>
    </submittedName>
</protein>
<feature type="transmembrane region" description="Helical" evidence="2">
    <location>
        <begin position="37"/>
        <end position="56"/>
    </location>
</feature>
<dbReference type="AlphaFoldDB" id="A0A9P5VLG7"/>
<sequence>MELSSRHRYFNLFTFLGYIVLDIVGSCHEMLANPDTGFWTLMAADMVAICVFVFYLLQKHLSPRSHSYLSWAILLFGWLWPLYRIGRVLTGPALFGHDQTSIVSVYGSLGQEFQFCYKASKLASESSLTLSTTMTTTSGCQSIYSKVLIHLFNFLFSAIFVWDKYIIGDNSSSIQSSKHHHALSGGKRREMASQDMKQHI</sequence>
<feature type="transmembrane region" description="Helical" evidence="2">
    <location>
        <begin position="12"/>
        <end position="31"/>
    </location>
</feature>
<keyword evidence="2" id="KW-1133">Transmembrane helix</keyword>
<gene>
    <name evidence="3" type="ORF">BG006_006689</name>
</gene>
<evidence type="ECO:0000313" key="3">
    <source>
        <dbReference type="EMBL" id="KAF9330374.1"/>
    </source>
</evidence>
<accession>A0A9P5VLG7</accession>
<proteinExistence type="predicted"/>
<evidence type="ECO:0000313" key="4">
    <source>
        <dbReference type="Proteomes" id="UP000696485"/>
    </source>
</evidence>
<dbReference type="Proteomes" id="UP000696485">
    <property type="component" value="Unassembled WGS sequence"/>
</dbReference>
<evidence type="ECO:0000256" key="2">
    <source>
        <dbReference type="SAM" id="Phobius"/>
    </source>
</evidence>
<evidence type="ECO:0000256" key="1">
    <source>
        <dbReference type="SAM" id="MobiDB-lite"/>
    </source>
</evidence>
<reference evidence="3" key="1">
    <citation type="journal article" date="2020" name="Fungal Divers.">
        <title>Resolving the Mortierellaceae phylogeny through synthesis of multi-gene phylogenetics and phylogenomics.</title>
        <authorList>
            <person name="Vandepol N."/>
            <person name="Liber J."/>
            <person name="Desiro A."/>
            <person name="Na H."/>
            <person name="Kennedy M."/>
            <person name="Barry K."/>
            <person name="Grigoriev I.V."/>
            <person name="Miller A.N."/>
            <person name="O'Donnell K."/>
            <person name="Stajich J.E."/>
            <person name="Bonito G."/>
        </authorList>
    </citation>
    <scope>NUCLEOTIDE SEQUENCE</scope>
    <source>
        <strain evidence="3">NVP1</strain>
    </source>
</reference>
<keyword evidence="4" id="KW-1185">Reference proteome</keyword>
<comment type="caution">
    <text evidence="3">The sequence shown here is derived from an EMBL/GenBank/DDBJ whole genome shotgun (WGS) entry which is preliminary data.</text>
</comment>
<keyword evidence="2" id="KW-0472">Membrane</keyword>
<name>A0A9P5VLG7_9FUNG</name>